<dbReference type="AlphaFoldDB" id="A0A165F6M4"/>
<name>A0A165F6M4_9BASI</name>
<evidence type="ECO:0000313" key="2">
    <source>
        <dbReference type="EMBL" id="KZT56300.1"/>
    </source>
</evidence>
<feature type="chain" id="PRO_5007857625" evidence="1">
    <location>
        <begin position="22"/>
        <end position="135"/>
    </location>
</feature>
<evidence type="ECO:0000313" key="3">
    <source>
        <dbReference type="Proteomes" id="UP000076842"/>
    </source>
</evidence>
<feature type="signal peptide" evidence="1">
    <location>
        <begin position="1"/>
        <end position="21"/>
    </location>
</feature>
<accession>A0A165F6M4</accession>
<keyword evidence="3" id="KW-1185">Reference proteome</keyword>
<proteinExistence type="predicted"/>
<dbReference type="EMBL" id="KV423980">
    <property type="protein sequence ID" value="KZT56300.1"/>
    <property type="molecule type" value="Genomic_DNA"/>
</dbReference>
<gene>
    <name evidence="2" type="ORF">CALCODRAFT_518222</name>
</gene>
<reference evidence="2 3" key="1">
    <citation type="journal article" date="2016" name="Mol. Biol. Evol.">
        <title>Comparative Genomics of Early-Diverging Mushroom-Forming Fungi Provides Insights into the Origins of Lignocellulose Decay Capabilities.</title>
        <authorList>
            <person name="Nagy L.G."/>
            <person name="Riley R."/>
            <person name="Tritt A."/>
            <person name="Adam C."/>
            <person name="Daum C."/>
            <person name="Floudas D."/>
            <person name="Sun H."/>
            <person name="Yadav J.S."/>
            <person name="Pangilinan J."/>
            <person name="Larsson K.H."/>
            <person name="Matsuura K."/>
            <person name="Barry K."/>
            <person name="Labutti K."/>
            <person name="Kuo R."/>
            <person name="Ohm R.A."/>
            <person name="Bhattacharya S.S."/>
            <person name="Shirouzu T."/>
            <person name="Yoshinaga Y."/>
            <person name="Martin F.M."/>
            <person name="Grigoriev I.V."/>
            <person name="Hibbett D.S."/>
        </authorList>
    </citation>
    <scope>NUCLEOTIDE SEQUENCE [LARGE SCALE GENOMIC DNA]</scope>
    <source>
        <strain evidence="2 3">HHB12733</strain>
    </source>
</reference>
<evidence type="ECO:0000256" key="1">
    <source>
        <dbReference type="SAM" id="SignalP"/>
    </source>
</evidence>
<dbReference type="InParanoid" id="A0A165F6M4"/>
<dbReference type="Proteomes" id="UP000076842">
    <property type="component" value="Unassembled WGS sequence"/>
</dbReference>
<sequence>MFFSKVALLFTLSGAAVLASAAPTSTGGDSRSASLSLRDVELSELVGELYARSLSGALDVRDFEDEDMLFSRTNLANVGDTVESIHNPGGPRGVVKRKHLGPKGKWLCMIKWTTGPNKGKETGYHNLEDYDHPHA</sequence>
<organism evidence="2 3">
    <name type="scientific">Calocera cornea HHB12733</name>
    <dbReference type="NCBI Taxonomy" id="1353952"/>
    <lineage>
        <taxon>Eukaryota</taxon>
        <taxon>Fungi</taxon>
        <taxon>Dikarya</taxon>
        <taxon>Basidiomycota</taxon>
        <taxon>Agaricomycotina</taxon>
        <taxon>Dacrymycetes</taxon>
        <taxon>Dacrymycetales</taxon>
        <taxon>Dacrymycetaceae</taxon>
        <taxon>Calocera</taxon>
    </lineage>
</organism>
<keyword evidence="1" id="KW-0732">Signal</keyword>
<protein>
    <submittedName>
        <fullName evidence="2">Uncharacterized protein</fullName>
    </submittedName>
</protein>